<gene>
    <name evidence="5" type="primary">hpaI</name>
    <name evidence="5" type="ORF">EJP69_21635</name>
</gene>
<name>A0A3S0HCI1_9BURK</name>
<dbReference type="GO" id="GO:0016832">
    <property type="term" value="F:aldehyde-lyase activity"/>
    <property type="evidence" value="ECO:0007669"/>
    <property type="project" value="UniProtKB-ARBA"/>
</dbReference>
<dbReference type="InterPro" id="IPR005000">
    <property type="entry name" value="Aldolase/citrate-lyase_domain"/>
</dbReference>
<dbReference type="GO" id="GO:0010124">
    <property type="term" value="P:phenylacetate catabolic process"/>
    <property type="evidence" value="ECO:0007669"/>
    <property type="project" value="InterPro"/>
</dbReference>
<keyword evidence="6" id="KW-1185">Reference proteome</keyword>
<dbReference type="RefSeq" id="WP_126472456.1">
    <property type="nucleotide sequence ID" value="NZ_RXOE01000006.1"/>
</dbReference>
<dbReference type="Proteomes" id="UP000267418">
    <property type="component" value="Unassembled WGS sequence"/>
</dbReference>
<evidence type="ECO:0000259" key="4">
    <source>
        <dbReference type="Pfam" id="PF03328"/>
    </source>
</evidence>
<keyword evidence="2" id="KW-0479">Metal-binding</keyword>
<evidence type="ECO:0000313" key="6">
    <source>
        <dbReference type="Proteomes" id="UP000267418"/>
    </source>
</evidence>
<dbReference type="PANTHER" id="PTHR30502">
    <property type="entry name" value="2-KETO-3-DEOXY-L-RHAMNONATE ALDOLASE"/>
    <property type="match status" value="1"/>
</dbReference>
<evidence type="ECO:0000256" key="1">
    <source>
        <dbReference type="ARBA" id="ARBA00005568"/>
    </source>
</evidence>
<dbReference type="AlphaFoldDB" id="A0A3S0HCI1"/>
<evidence type="ECO:0000256" key="3">
    <source>
        <dbReference type="ARBA" id="ARBA00023239"/>
    </source>
</evidence>
<dbReference type="EMBL" id="RXOE01000006">
    <property type="protein sequence ID" value="RTQ32546.1"/>
    <property type="molecule type" value="Genomic_DNA"/>
</dbReference>
<evidence type="ECO:0000313" key="5">
    <source>
        <dbReference type="EMBL" id="RTQ32546.1"/>
    </source>
</evidence>
<dbReference type="OrthoDB" id="86160at2"/>
<dbReference type="InterPro" id="IPR015813">
    <property type="entry name" value="Pyrv/PenolPyrv_kinase-like_dom"/>
</dbReference>
<dbReference type="GO" id="GO:0046872">
    <property type="term" value="F:metal ion binding"/>
    <property type="evidence" value="ECO:0007669"/>
    <property type="project" value="UniProtKB-KW"/>
</dbReference>
<organism evidence="5 6">
    <name type="scientific">Variovorax gossypii</name>
    <dbReference type="NCBI Taxonomy" id="1679495"/>
    <lineage>
        <taxon>Bacteria</taxon>
        <taxon>Pseudomonadati</taxon>
        <taxon>Pseudomonadota</taxon>
        <taxon>Betaproteobacteria</taxon>
        <taxon>Burkholderiales</taxon>
        <taxon>Comamonadaceae</taxon>
        <taxon>Variovorax</taxon>
    </lineage>
</organism>
<dbReference type="Pfam" id="PF03328">
    <property type="entry name" value="HpcH_HpaI"/>
    <property type="match status" value="1"/>
</dbReference>
<comment type="similarity">
    <text evidence="1">Belongs to the HpcH/HpaI aldolase family.</text>
</comment>
<accession>A0A3S0HCI1</accession>
<dbReference type="SUPFAM" id="SSF51621">
    <property type="entry name" value="Phosphoenolpyruvate/pyruvate domain"/>
    <property type="match status" value="1"/>
</dbReference>
<dbReference type="InterPro" id="IPR040442">
    <property type="entry name" value="Pyrv_kinase-like_dom_sf"/>
</dbReference>
<dbReference type="FunFam" id="3.20.20.60:FF:000004">
    <property type="entry name" value="5-keto-4-deoxy-D-glucarate aldolase"/>
    <property type="match status" value="1"/>
</dbReference>
<dbReference type="EC" id="4.1.2.52" evidence="5"/>
<protein>
    <submittedName>
        <fullName evidence="5">4-hydroxy-2-oxoheptanedioate aldolase</fullName>
        <ecNumber evidence="5">4.1.2.52</ecNumber>
    </submittedName>
</protein>
<dbReference type="Gene3D" id="3.20.20.60">
    <property type="entry name" value="Phosphoenolpyruvate-binding domains"/>
    <property type="match status" value="1"/>
</dbReference>
<evidence type="ECO:0000256" key="2">
    <source>
        <dbReference type="ARBA" id="ARBA00022723"/>
    </source>
</evidence>
<dbReference type="GO" id="GO:0005737">
    <property type="term" value="C:cytoplasm"/>
    <property type="evidence" value="ECO:0007669"/>
    <property type="project" value="TreeGrafter"/>
</dbReference>
<dbReference type="PANTHER" id="PTHR30502:SF0">
    <property type="entry name" value="PHOSPHOENOLPYRUVATE CARBOXYLASE FAMILY PROTEIN"/>
    <property type="match status" value="1"/>
</dbReference>
<reference evidence="5 6" key="1">
    <citation type="submission" date="2018-12" db="EMBL/GenBank/DDBJ databases">
        <title>The genome of Variovorax gossypii DSM 100435.</title>
        <authorList>
            <person name="Gao J."/>
            <person name="Sun J."/>
        </authorList>
    </citation>
    <scope>NUCLEOTIDE SEQUENCE [LARGE SCALE GENOMIC DNA]</scope>
    <source>
        <strain evidence="5 6">DSM 100435</strain>
    </source>
</reference>
<dbReference type="NCBIfam" id="TIGR02311">
    <property type="entry name" value="HpaI"/>
    <property type="match status" value="1"/>
</dbReference>
<dbReference type="InterPro" id="IPR012689">
    <property type="entry name" value="HpaI"/>
</dbReference>
<comment type="caution">
    <text evidence="5">The sequence shown here is derived from an EMBL/GenBank/DDBJ whole genome shotgun (WGS) entry which is preliminary data.</text>
</comment>
<proteinExistence type="inferred from homology"/>
<feature type="domain" description="HpcH/HpaI aldolase/citrate lyase" evidence="4">
    <location>
        <begin position="18"/>
        <end position="251"/>
    </location>
</feature>
<sequence>MHTPINTFKQALEAGKPQIGLWVGLADGYVAEILAGTGYDWLLVDGEHAPNDVRSVLAQLQGISSAWSAQAEADRSHPVVRIPVGDTTLIKQYLDIGAQTLLVPMVDTAEQAARLVQGMRYPPEGIRGMGSALARASRWQAYPNYLHEANAQTCLLVQAETVEAMKNLDAIAATPGVDGVFIGPADLSASMGFVGQPNHPEVQAVIADAIARILKAGKAPGILSTTEEQARKWLAAGALFVAVGVDTIVLAAAAKQLLAKYKAAPGAASPNGY</sequence>
<keyword evidence="3 5" id="KW-0456">Lyase</keyword>
<dbReference type="InterPro" id="IPR050251">
    <property type="entry name" value="HpcH-HpaI_aldolase"/>
</dbReference>